<comment type="caution">
    <text evidence="1">The sequence shown here is derived from an EMBL/GenBank/DDBJ whole genome shotgun (WGS) entry which is preliminary data.</text>
</comment>
<proteinExistence type="predicted"/>
<organism evidence="1 2">
    <name type="scientific">Brachionus plicatilis</name>
    <name type="common">Marine rotifer</name>
    <name type="synonym">Brachionus muelleri</name>
    <dbReference type="NCBI Taxonomy" id="10195"/>
    <lineage>
        <taxon>Eukaryota</taxon>
        <taxon>Metazoa</taxon>
        <taxon>Spiralia</taxon>
        <taxon>Gnathifera</taxon>
        <taxon>Rotifera</taxon>
        <taxon>Eurotatoria</taxon>
        <taxon>Monogononta</taxon>
        <taxon>Pseudotrocha</taxon>
        <taxon>Ploima</taxon>
        <taxon>Brachionidae</taxon>
        <taxon>Brachionus</taxon>
    </lineage>
</organism>
<dbReference type="Proteomes" id="UP000276133">
    <property type="component" value="Unassembled WGS sequence"/>
</dbReference>
<sequence length="60" mass="6994">MKISVEKLCSGKQNSEPKINLGIKFDSKLNFNILVDEIKEHCNKRLNIIKLQALHYPRRS</sequence>
<evidence type="ECO:0000313" key="2">
    <source>
        <dbReference type="Proteomes" id="UP000276133"/>
    </source>
</evidence>
<gene>
    <name evidence="1" type="ORF">BpHYR1_049066</name>
</gene>
<evidence type="ECO:0000313" key="1">
    <source>
        <dbReference type="EMBL" id="RNA37586.1"/>
    </source>
</evidence>
<dbReference type="AlphaFoldDB" id="A0A3M7SPB9"/>
<reference evidence="1 2" key="1">
    <citation type="journal article" date="2018" name="Sci. Rep.">
        <title>Genomic signatures of local adaptation to the degree of environmental predictability in rotifers.</title>
        <authorList>
            <person name="Franch-Gras L."/>
            <person name="Hahn C."/>
            <person name="Garcia-Roger E.M."/>
            <person name="Carmona M.J."/>
            <person name="Serra M."/>
            <person name="Gomez A."/>
        </authorList>
    </citation>
    <scope>NUCLEOTIDE SEQUENCE [LARGE SCALE GENOMIC DNA]</scope>
    <source>
        <strain evidence="1">HYR1</strain>
    </source>
</reference>
<name>A0A3M7SPB9_BRAPC</name>
<keyword evidence="2" id="KW-1185">Reference proteome</keyword>
<protein>
    <submittedName>
        <fullName evidence="1">Uncharacterized protein</fullName>
    </submittedName>
</protein>
<accession>A0A3M7SPB9</accession>
<dbReference type="EMBL" id="REGN01001022">
    <property type="protein sequence ID" value="RNA37586.1"/>
    <property type="molecule type" value="Genomic_DNA"/>
</dbReference>